<evidence type="ECO:0000259" key="6">
    <source>
        <dbReference type="PROSITE" id="PS50893"/>
    </source>
</evidence>
<evidence type="ECO:0000256" key="2">
    <source>
        <dbReference type="ARBA" id="ARBA00022448"/>
    </source>
</evidence>
<evidence type="ECO:0000256" key="1">
    <source>
        <dbReference type="ARBA" id="ARBA00005417"/>
    </source>
</evidence>
<dbReference type="GO" id="GO:0042626">
    <property type="term" value="F:ATPase-coupled transmembrane transporter activity"/>
    <property type="evidence" value="ECO:0007669"/>
    <property type="project" value="TreeGrafter"/>
</dbReference>
<evidence type="ECO:0000256" key="4">
    <source>
        <dbReference type="ARBA" id="ARBA00022840"/>
    </source>
</evidence>
<evidence type="ECO:0000256" key="3">
    <source>
        <dbReference type="ARBA" id="ARBA00022741"/>
    </source>
</evidence>
<dbReference type="Proteomes" id="UP000440004">
    <property type="component" value="Unassembled WGS sequence"/>
</dbReference>
<accession>A0A6A7KA34</accession>
<dbReference type="GO" id="GO:0005524">
    <property type="term" value="F:ATP binding"/>
    <property type="evidence" value="ECO:0007669"/>
    <property type="project" value="UniProtKB-KW"/>
</dbReference>
<keyword evidence="4 7" id="KW-0067">ATP-binding</keyword>
<dbReference type="PANTHER" id="PTHR43553">
    <property type="entry name" value="HEAVY METAL TRANSPORTER"/>
    <property type="match status" value="1"/>
</dbReference>
<dbReference type="SUPFAM" id="SSF52540">
    <property type="entry name" value="P-loop containing nucleoside triphosphate hydrolases"/>
    <property type="match status" value="1"/>
</dbReference>
<dbReference type="InterPro" id="IPR050095">
    <property type="entry name" value="ECF_ABC_transporter_ATP-bd"/>
</dbReference>
<dbReference type="GO" id="GO:0016887">
    <property type="term" value="F:ATP hydrolysis activity"/>
    <property type="evidence" value="ECO:0007669"/>
    <property type="project" value="InterPro"/>
</dbReference>
<keyword evidence="8" id="KW-1185">Reference proteome</keyword>
<name>A0A6A7KA34_9FIRM</name>
<evidence type="ECO:0000256" key="5">
    <source>
        <dbReference type="SAM" id="Phobius"/>
    </source>
</evidence>
<keyword evidence="2" id="KW-0813">Transport</keyword>
<protein>
    <submittedName>
        <fullName evidence="7">ATP-binding cassette domain-containing protein</fullName>
    </submittedName>
</protein>
<evidence type="ECO:0000313" key="8">
    <source>
        <dbReference type="Proteomes" id="UP000440004"/>
    </source>
</evidence>
<dbReference type="SMART" id="SM00382">
    <property type="entry name" value="AAA"/>
    <property type="match status" value="1"/>
</dbReference>
<dbReference type="InterPro" id="IPR003439">
    <property type="entry name" value="ABC_transporter-like_ATP-bd"/>
</dbReference>
<comment type="similarity">
    <text evidence="1">Belongs to the ABC transporter superfamily.</text>
</comment>
<dbReference type="PROSITE" id="PS50893">
    <property type="entry name" value="ABC_TRANSPORTER_2"/>
    <property type="match status" value="1"/>
</dbReference>
<sequence length="574" mass="67718">MLEFNFNTMTINDKLLYNGGELTIIGNGITLLTGENGTGKSTLLKQLYFTNRSNSVYISQDNDEMLQKLSVLENITMIQDIYSDKDLIKLLNSMGIGELSNKNINTMSGGEKKIISVLRGLLSNAEILFIDEPTNDLDYRIVNKLIDIINEYRNKKIIIIVTHDERMYESSEQIYEIRNQSVVKIIEEKKTNEKQTLILYERVIINTSLICKRIFNKDLFGIVLLLMFVMSTLYLIIDTKASVYNYNSIIKQNQINICNTLYKNPKELIREGYIPTYLLQFIKSDLPIRDISKKVKEYTNEMMEQSYSVNLILPYSNTYDVYYLLFYNTRENIEISTFDVLLEKINNYDSNEVNIDTNDYFKFNFNNKNNTTKNIKFEIKSYKDSINYIYDNYNKNNLETTFCSVILQDTTSFYDFISNNELTNLWDGNYYIQSNETINLLNEANIYLTSKSNYQKYFVIITVYILFEIFNNFINIYIIKKRISIFRNYGFHKHEITSEIIKIYNQKNACIFCSILVVLINFFSYFKDNQWKVINNNIFPLVFIVVLVLVYRYKKLIFNNLIKDEFNFGGVYEN</sequence>
<feature type="transmembrane region" description="Helical" evidence="5">
    <location>
        <begin position="219"/>
        <end position="237"/>
    </location>
</feature>
<feature type="transmembrane region" description="Helical" evidence="5">
    <location>
        <begin position="538"/>
        <end position="553"/>
    </location>
</feature>
<evidence type="ECO:0000313" key="7">
    <source>
        <dbReference type="EMBL" id="MPW26368.1"/>
    </source>
</evidence>
<organism evidence="7 8">
    <name type="scientific">Alkalibaculum sporogenes</name>
    <dbReference type="NCBI Taxonomy" id="2655001"/>
    <lineage>
        <taxon>Bacteria</taxon>
        <taxon>Bacillati</taxon>
        <taxon>Bacillota</taxon>
        <taxon>Clostridia</taxon>
        <taxon>Eubacteriales</taxon>
        <taxon>Eubacteriaceae</taxon>
        <taxon>Alkalibaculum</taxon>
    </lineage>
</organism>
<proteinExistence type="inferred from homology"/>
<comment type="caution">
    <text evidence="7">The sequence shown here is derived from an EMBL/GenBank/DDBJ whole genome shotgun (WGS) entry which is preliminary data.</text>
</comment>
<reference evidence="7 8" key="1">
    <citation type="submission" date="2019-10" db="EMBL/GenBank/DDBJ databases">
        <title>Alkalibaculum tamaniensis sp.nov., a new alkaliphilic acetogen, isolated on methoxylated aromatics from a mud volcano.</title>
        <authorList>
            <person name="Khomyakova M.A."/>
            <person name="Merkel A.Y."/>
            <person name="Bonch-Osmolovskaya E.A."/>
            <person name="Slobodkin A.I."/>
        </authorList>
    </citation>
    <scope>NUCLEOTIDE SEQUENCE [LARGE SCALE GENOMIC DNA]</scope>
    <source>
        <strain evidence="7 8">M08DMB</strain>
    </source>
</reference>
<dbReference type="RefSeq" id="WP_152804807.1">
    <property type="nucleotide sequence ID" value="NZ_WHNX01000017.1"/>
</dbReference>
<keyword evidence="3" id="KW-0547">Nucleotide-binding</keyword>
<feature type="domain" description="ABC transporter" evidence="6">
    <location>
        <begin position="2"/>
        <end position="204"/>
    </location>
</feature>
<keyword evidence="5" id="KW-0472">Membrane</keyword>
<gene>
    <name evidence="7" type="ORF">GC105_11270</name>
</gene>
<feature type="transmembrane region" description="Helical" evidence="5">
    <location>
        <begin position="457"/>
        <end position="479"/>
    </location>
</feature>
<dbReference type="InterPro" id="IPR027417">
    <property type="entry name" value="P-loop_NTPase"/>
</dbReference>
<dbReference type="EMBL" id="WHNX01000017">
    <property type="protein sequence ID" value="MPW26368.1"/>
    <property type="molecule type" value="Genomic_DNA"/>
</dbReference>
<dbReference type="InterPro" id="IPR003593">
    <property type="entry name" value="AAA+_ATPase"/>
</dbReference>
<feature type="transmembrane region" description="Helical" evidence="5">
    <location>
        <begin position="509"/>
        <end position="526"/>
    </location>
</feature>
<keyword evidence="5" id="KW-1133">Transmembrane helix</keyword>
<dbReference type="GO" id="GO:0043190">
    <property type="term" value="C:ATP-binding cassette (ABC) transporter complex"/>
    <property type="evidence" value="ECO:0007669"/>
    <property type="project" value="TreeGrafter"/>
</dbReference>
<dbReference type="AlphaFoldDB" id="A0A6A7KA34"/>
<dbReference type="Gene3D" id="3.40.50.300">
    <property type="entry name" value="P-loop containing nucleotide triphosphate hydrolases"/>
    <property type="match status" value="1"/>
</dbReference>
<dbReference type="Pfam" id="PF00005">
    <property type="entry name" value="ABC_tran"/>
    <property type="match status" value="1"/>
</dbReference>
<keyword evidence="5" id="KW-0812">Transmembrane</keyword>